<protein>
    <recommendedName>
        <fullName evidence="6">dolichyl-phosphooligosaccharide-protein glycotransferase</fullName>
        <ecNumber evidence="6">2.4.99.21</ecNumber>
    </recommendedName>
    <alternativeName>
        <fullName evidence="15">Oligosaccharyl transferase</fullName>
    </alternativeName>
</protein>
<dbReference type="Gene3D" id="3.40.50.12610">
    <property type="match status" value="1"/>
</dbReference>
<dbReference type="AlphaFoldDB" id="A0A2Z2MDF8"/>
<evidence type="ECO:0000256" key="14">
    <source>
        <dbReference type="ARBA" id="ARBA00023211"/>
    </source>
</evidence>
<dbReference type="PANTHER" id="PTHR13872:SF1">
    <property type="entry name" value="DOLICHYL-DIPHOSPHOOLIGOSACCHARIDE--PROTEIN GLYCOSYLTRANSFERASE SUBUNIT STT3B"/>
    <property type="match status" value="1"/>
</dbReference>
<keyword evidence="8 18" id="KW-0808">Transferase</keyword>
<feature type="transmembrane region" description="Helical" evidence="17">
    <location>
        <begin position="416"/>
        <end position="436"/>
    </location>
</feature>
<comment type="cofactor">
    <cofactor evidence="1">
        <name>Mn(2+)</name>
        <dbReference type="ChEBI" id="CHEBI:29035"/>
    </cofactor>
</comment>
<dbReference type="GO" id="GO:0005886">
    <property type="term" value="C:plasma membrane"/>
    <property type="evidence" value="ECO:0007669"/>
    <property type="project" value="UniProtKB-SubCell"/>
</dbReference>
<keyword evidence="13 17" id="KW-0472">Membrane</keyword>
<feature type="transmembrane region" description="Helical" evidence="17">
    <location>
        <begin position="160"/>
        <end position="176"/>
    </location>
</feature>
<dbReference type="PANTHER" id="PTHR13872">
    <property type="entry name" value="DOLICHYL-DIPHOSPHOOLIGOSACCHARIDE--PROTEIN GLYCOSYLTRANSFERASE SUBUNIT"/>
    <property type="match status" value="1"/>
</dbReference>
<evidence type="ECO:0000256" key="13">
    <source>
        <dbReference type="ARBA" id="ARBA00023136"/>
    </source>
</evidence>
<dbReference type="KEGG" id="tprf:A3L09_10205"/>
<accession>A0A2Z2MDF8</accession>
<evidence type="ECO:0000256" key="16">
    <source>
        <dbReference type="ARBA" id="ARBA00034066"/>
    </source>
</evidence>
<dbReference type="InterPro" id="IPR003674">
    <property type="entry name" value="Oligo_trans_STT3"/>
</dbReference>
<feature type="transmembrane region" description="Helical" evidence="17">
    <location>
        <begin position="370"/>
        <end position="388"/>
    </location>
</feature>
<evidence type="ECO:0000256" key="5">
    <source>
        <dbReference type="ARBA" id="ARBA00010810"/>
    </source>
</evidence>
<reference evidence="18 19" key="1">
    <citation type="submission" date="2016-03" db="EMBL/GenBank/DDBJ databases">
        <title>Complete genome sequence of Thermococcus profundus strain DT5432.</title>
        <authorList>
            <person name="Oger P.M."/>
        </authorList>
    </citation>
    <scope>NUCLEOTIDE SEQUENCE [LARGE SCALE GENOMIC DNA]</scope>
    <source>
        <strain evidence="18 19">DT 5432</strain>
    </source>
</reference>
<evidence type="ECO:0000256" key="7">
    <source>
        <dbReference type="ARBA" id="ARBA00022676"/>
    </source>
</evidence>
<feature type="transmembrane region" description="Helical" evidence="17">
    <location>
        <begin position="240"/>
        <end position="263"/>
    </location>
</feature>
<sequence>MKRKILKKKINPFEPKIGLSIITALALIIRLLPMRFKYLLGVDPYFHLTYIEEALKAGKWFNFFTIAYGPWGAQMKASSPKGLWMTPAYVYDTLKIFRISLYNAFRITPVIFGVLTIILFYLTVLKFYGERKAFFASFFLATSFGHSFRSMAGYYRGDNYMLFWYSVALLGIVYAIRMKKRLGNMRLLLYLIPALASGLASAFWQAYYPIFVFLLLNAVLFSMGAFLLNRDEYIVDGLALTIATAVGAVIANHIGEILGYGILGYKSGGGKVLTKKLSLEFGYVKDAYLLIHLKYLVPLAILAIILLIGLSHVLKDRKRRIITISVLLLVGTIVLFARFPALRDLSSGFGVVKSNPLIVETLPSDFSDLWRSYGIGILLTPLFLVRFLPSRAKPHDFMFLGLIVPSLYMLKTWTRFLFIGSMSVALMAGVGLVELYEIISKLGLKKSTALSLVFFLILPSINVYVGAKNTWEQRPMINENWEKALTWLRDNSNENDVVMAWWDRGHWVTYFTRRPPVAQAGPNVGVAKYYLGLLKENWAESSGVDYVIVSYYDLLEFGSMVYTANAKGNYGLVVIPLVSSGEKLVFQGAYEGTSYRVEVSKGKDWETTIYYQGQKFPPRGVYIEYQNETIKPEVPNPISNAYVYINLNYGYAVLMNEETLNTTLMQLWIQPKSPYKLVYSDGGMIKIFKLEHPNVAIERENGTIIFHFENATGTGLGIWGFLDNGTLVFHKWYGVKGKETFELPSEVKGIVIRYAYAEGKKIVDRGIFRRDFSP</sequence>
<evidence type="ECO:0000256" key="1">
    <source>
        <dbReference type="ARBA" id="ARBA00001936"/>
    </source>
</evidence>
<evidence type="ECO:0000256" key="15">
    <source>
        <dbReference type="ARBA" id="ARBA00030679"/>
    </source>
</evidence>
<gene>
    <name evidence="18" type="ORF">A3L09_10205</name>
</gene>
<evidence type="ECO:0000256" key="6">
    <source>
        <dbReference type="ARBA" id="ARBA00012602"/>
    </source>
</evidence>
<evidence type="ECO:0000256" key="4">
    <source>
        <dbReference type="ARBA" id="ARBA00004922"/>
    </source>
</evidence>
<evidence type="ECO:0000256" key="12">
    <source>
        <dbReference type="ARBA" id="ARBA00022989"/>
    </source>
</evidence>
<dbReference type="OrthoDB" id="82393at2157"/>
<keyword evidence="9 17" id="KW-0812">Transmembrane</keyword>
<evidence type="ECO:0000313" key="18">
    <source>
        <dbReference type="EMBL" id="ASJ03603.1"/>
    </source>
</evidence>
<dbReference type="GO" id="GO:0046872">
    <property type="term" value="F:metal ion binding"/>
    <property type="evidence" value="ECO:0007669"/>
    <property type="project" value="UniProtKB-KW"/>
</dbReference>
<keyword evidence="19" id="KW-1185">Reference proteome</keyword>
<name>A0A2Z2MDF8_THEPR</name>
<comment type="catalytic activity">
    <reaction evidence="16">
        <text>an archaeal dolichyl phosphooligosaccharide + [protein]-L-asparagine = an archaeal dolichyl phosphate + a glycoprotein with the oligosaccharide chain attached by N-beta-D-glycosyl linkage to a protein L-asparagine.</text>
        <dbReference type="EC" id="2.4.99.21"/>
    </reaction>
</comment>
<organism evidence="18 19">
    <name type="scientific">Thermococcus profundus</name>
    <dbReference type="NCBI Taxonomy" id="49899"/>
    <lineage>
        <taxon>Archaea</taxon>
        <taxon>Methanobacteriati</taxon>
        <taxon>Methanobacteriota</taxon>
        <taxon>Thermococci</taxon>
        <taxon>Thermococcales</taxon>
        <taxon>Thermococcaceae</taxon>
        <taxon>Thermococcus</taxon>
    </lineage>
</organism>
<dbReference type="UniPathway" id="UPA00378"/>
<evidence type="ECO:0000256" key="2">
    <source>
        <dbReference type="ARBA" id="ARBA00001946"/>
    </source>
</evidence>
<comment type="subcellular location">
    <subcellularLocation>
        <location evidence="3">Cell membrane</location>
        <topology evidence="3">Multi-pass membrane protein</topology>
    </subcellularLocation>
</comment>
<feature type="transmembrane region" description="Helical" evidence="17">
    <location>
        <begin position="104"/>
        <end position="122"/>
    </location>
</feature>
<keyword evidence="11" id="KW-0460">Magnesium</keyword>
<evidence type="ECO:0000256" key="11">
    <source>
        <dbReference type="ARBA" id="ARBA00022842"/>
    </source>
</evidence>
<dbReference type="EMBL" id="CP014862">
    <property type="protein sequence ID" value="ASJ03603.1"/>
    <property type="molecule type" value="Genomic_DNA"/>
</dbReference>
<evidence type="ECO:0000313" key="19">
    <source>
        <dbReference type="Proteomes" id="UP000250179"/>
    </source>
</evidence>
<feature type="transmembrane region" description="Helical" evidence="17">
    <location>
        <begin position="321"/>
        <end position="339"/>
    </location>
</feature>
<comment type="cofactor">
    <cofactor evidence="2">
        <name>Mg(2+)</name>
        <dbReference type="ChEBI" id="CHEBI:18420"/>
    </cofactor>
</comment>
<proteinExistence type="inferred from homology"/>
<comment type="pathway">
    <text evidence="4">Protein modification; protein glycosylation.</text>
</comment>
<keyword evidence="14" id="KW-0464">Manganese</keyword>
<dbReference type="GO" id="GO:0004576">
    <property type="term" value="F:oligosaccharyl transferase activity"/>
    <property type="evidence" value="ECO:0007669"/>
    <property type="project" value="InterPro"/>
</dbReference>
<keyword evidence="12 17" id="KW-1133">Transmembrane helix</keyword>
<keyword evidence="7" id="KW-0328">Glycosyltransferase</keyword>
<feature type="transmembrane region" description="Helical" evidence="17">
    <location>
        <begin position="448"/>
        <end position="467"/>
    </location>
</feature>
<evidence type="ECO:0000256" key="10">
    <source>
        <dbReference type="ARBA" id="ARBA00022723"/>
    </source>
</evidence>
<evidence type="ECO:0000256" key="8">
    <source>
        <dbReference type="ARBA" id="ARBA00022679"/>
    </source>
</evidence>
<evidence type="ECO:0000256" key="17">
    <source>
        <dbReference type="SAM" id="Phobius"/>
    </source>
</evidence>
<evidence type="ECO:0000256" key="9">
    <source>
        <dbReference type="ARBA" id="ARBA00022692"/>
    </source>
</evidence>
<feature type="transmembrane region" description="Helical" evidence="17">
    <location>
        <begin position="210"/>
        <end position="228"/>
    </location>
</feature>
<dbReference type="Proteomes" id="UP000250179">
    <property type="component" value="Chromosome"/>
</dbReference>
<keyword evidence="10" id="KW-0479">Metal-binding</keyword>
<feature type="transmembrane region" description="Helical" evidence="17">
    <location>
        <begin position="295"/>
        <end position="314"/>
    </location>
</feature>
<comment type="similarity">
    <text evidence="5">Belongs to the STT3 family.</text>
</comment>
<evidence type="ECO:0000256" key="3">
    <source>
        <dbReference type="ARBA" id="ARBA00004651"/>
    </source>
</evidence>
<feature type="transmembrane region" description="Helical" evidence="17">
    <location>
        <begin position="188"/>
        <end position="204"/>
    </location>
</feature>
<dbReference type="EC" id="2.4.99.21" evidence="6"/>